<gene>
    <name evidence="2" type="ORF">MEUPH1_LOCUS2380</name>
</gene>
<accession>A0AAV0VM79</accession>
<feature type="compositionally biased region" description="Basic residues" evidence="1">
    <location>
        <begin position="8"/>
        <end position="21"/>
    </location>
</feature>
<evidence type="ECO:0000313" key="2">
    <source>
        <dbReference type="EMBL" id="CAI6345351.1"/>
    </source>
</evidence>
<feature type="region of interest" description="Disordered" evidence="1">
    <location>
        <begin position="52"/>
        <end position="90"/>
    </location>
</feature>
<feature type="region of interest" description="Disordered" evidence="1">
    <location>
        <begin position="1"/>
        <end position="26"/>
    </location>
</feature>
<evidence type="ECO:0000313" key="3">
    <source>
        <dbReference type="Proteomes" id="UP001160148"/>
    </source>
</evidence>
<protein>
    <submittedName>
        <fullName evidence="2">Uncharacterized protein</fullName>
    </submittedName>
</protein>
<reference evidence="2 3" key="1">
    <citation type="submission" date="2023-01" db="EMBL/GenBank/DDBJ databases">
        <authorList>
            <person name="Whitehead M."/>
        </authorList>
    </citation>
    <scope>NUCLEOTIDE SEQUENCE [LARGE SCALE GENOMIC DNA]</scope>
</reference>
<comment type="caution">
    <text evidence="2">The sequence shown here is derived from an EMBL/GenBank/DDBJ whole genome shotgun (WGS) entry which is preliminary data.</text>
</comment>
<dbReference type="Proteomes" id="UP001160148">
    <property type="component" value="Unassembled WGS sequence"/>
</dbReference>
<feature type="compositionally biased region" description="Basic and acidic residues" evidence="1">
    <location>
        <begin position="61"/>
        <end position="86"/>
    </location>
</feature>
<organism evidence="2 3">
    <name type="scientific">Macrosiphum euphorbiae</name>
    <name type="common">potato aphid</name>
    <dbReference type="NCBI Taxonomy" id="13131"/>
    <lineage>
        <taxon>Eukaryota</taxon>
        <taxon>Metazoa</taxon>
        <taxon>Ecdysozoa</taxon>
        <taxon>Arthropoda</taxon>
        <taxon>Hexapoda</taxon>
        <taxon>Insecta</taxon>
        <taxon>Pterygota</taxon>
        <taxon>Neoptera</taxon>
        <taxon>Paraneoptera</taxon>
        <taxon>Hemiptera</taxon>
        <taxon>Sternorrhyncha</taxon>
        <taxon>Aphidomorpha</taxon>
        <taxon>Aphidoidea</taxon>
        <taxon>Aphididae</taxon>
        <taxon>Macrosiphini</taxon>
        <taxon>Macrosiphum</taxon>
    </lineage>
</organism>
<proteinExistence type="predicted"/>
<dbReference type="AlphaFoldDB" id="A0AAV0VM79"/>
<keyword evidence="3" id="KW-1185">Reference proteome</keyword>
<sequence length="141" mass="15944">MSDNGKPTPRRSPSHRRRYPTHHPPSEFIYSLYSERSLSSSLSLSRAHQLLSRNTQRNRVSGRECDEQEKYIEGDGYSEKGREIPEKTNPVESHQRLLILLVSIMSRPGATGRGEVGGRLGSTAPNLVRMAHQRPILIITK</sequence>
<evidence type="ECO:0000256" key="1">
    <source>
        <dbReference type="SAM" id="MobiDB-lite"/>
    </source>
</evidence>
<name>A0AAV0VM79_9HEMI</name>
<dbReference type="EMBL" id="CARXXK010000001">
    <property type="protein sequence ID" value="CAI6345351.1"/>
    <property type="molecule type" value="Genomic_DNA"/>
</dbReference>